<proteinExistence type="predicted"/>
<protein>
    <submittedName>
        <fullName evidence="2">Spu-4/1</fullName>
    </submittedName>
</protein>
<reference evidence="2" key="1">
    <citation type="submission" date="2015-02" db="EMBL/GenBank/DDBJ databases">
        <title>Structural evolution of the 4/1 genes and proteins in non-flowering plants.</title>
        <authorList>
            <person name="Bobrova V.K."/>
            <person name="Milyutina I.A."/>
            <person name="Troitsky A.V."/>
            <person name="Solovyev A.G."/>
            <person name="Morozov S.Y."/>
        </authorList>
    </citation>
    <scope>NUCLEOTIDE SEQUENCE</scope>
</reference>
<sequence>MLPPSEEDMEILARDLAALEEEFRDAKSEAESLKALLAAETQCRQAAENLCASLEGDKMRLMKSQEEFLAQTIQELDYKSKFEVLWQEVNLKSEQDNAKQQEHERAVSTLQEKFQTMETELNSRISSLENQLHSKESSVIQLEQEIAQLHDSMDILNQNHEERRRSDQTEFQREITALRLELQAATQANHSLSKQLEKQQQKSLLEKTKLEAQIQELSSNWQVGALKQKLMKLRKENEDLKRRR</sequence>
<accession>A0A0M4Q386</accession>
<evidence type="ECO:0000313" key="2">
    <source>
        <dbReference type="EMBL" id="ALE77136.1"/>
    </source>
</evidence>
<dbReference type="AlphaFoldDB" id="A0A0M4Q386"/>
<feature type="coiled-coil region" evidence="1">
    <location>
        <begin position="9"/>
        <end position="36"/>
    </location>
</feature>
<feature type="coiled-coil region" evidence="1">
    <location>
        <begin position="100"/>
        <end position="243"/>
    </location>
</feature>
<evidence type="ECO:0000256" key="1">
    <source>
        <dbReference type="SAM" id="Coils"/>
    </source>
</evidence>
<name>A0A0M4Q386_9TRAC</name>
<dbReference type="EMBL" id="KP781980">
    <property type="protein sequence ID" value="ALE77136.1"/>
    <property type="molecule type" value="Genomic_DNA"/>
</dbReference>
<organism evidence="2">
    <name type="scientific">Selaginella pulcherrima</name>
    <dbReference type="NCBI Taxonomy" id="81966"/>
    <lineage>
        <taxon>Eukaryota</taxon>
        <taxon>Viridiplantae</taxon>
        <taxon>Streptophyta</taxon>
        <taxon>Embryophyta</taxon>
        <taxon>Tracheophyta</taxon>
        <taxon>Lycopodiopsida</taxon>
        <taxon>Selaginellales</taxon>
        <taxon>Selaginellaceae</taxon>
        <taxon>Selaginella</taxon>
    </lineage>
</organism>
<keyword evidence="1" id="KW-0175">Coiled coil</keyword>